<dbReference type="RefSeq" id="WP_073093606.1">
    <property type="nucleotide sequence ID" value="NZ_FQWY01000078.1"/>
</dbReference>
<protein>
    <submittedName>
        <fullName evidence="2">Uncharacterized protein</fullName>
    </submittedName>
</protein>
<proteinExistence type="predicted"/>
<feature type="chain" id="PRO_5013382225" evidence="1">
    <location>
        <begin position="26"/>
        <end position="157"/>
    </location>
</feature>
<keyword evidence="1" id="KW-0732">Signal</keyword>
<evidence type="ECO:0000256" key="1">
    <source>
        <dbReference type="SAM" id="SignalP"/>
    </source>
</evidence>
<evidence type="ECO:0000313" key="3">
    <source>
        <dbReference type="Proteomes" id="UP000242329"/>
    </source>
</evidence>
<feature type="signal peptide" evidence="1">
    <location>
        <begin position="1"/>
        <end position="25"/>
    </location>
</feature>
<gene>
    <name evidence="2" type="ORF">SAMN02745221_02203</name>
</gene>
<evidence type="ECO:0000313" key="2">
    <source>
        <dbReference type="EMBL" id="SHH36231.1"/>
    </source>
</evidence>
<dbReference type="STRING" id="1123382.SAMN02745221_02203"/>
<dbReference type="Proteomes" id="UP000242329">
    <property type="component" value="Unassembled WGS sequence"/>
</dbReference>
<reference evidence="3" key="1">
    <citation type="submission" date="2016-11" db="EMBL/GenBank/DDBJ databases">
        <authorList>
            <person name="Varghese N."/>
            <person name="Submissions S."/>
        </authorList>
    </citation>
    <scope>NUCLEOTIDE SEQUENCE [LARGE SCALE GENOMIC DNA]</scope>
    <source>
        <strain evidence="3">DSM 11003</strain>
    </source>
</reference>
<dbReference type="AlphaFoldDB" id="A0A1M5SCP0"/>
<accession>A0A1M5SCP0</accession>
<keyword evidence="3" id="KW-1185">Reference proteome</keyword>
<dbReference type="EMBL" id="FQWY01000078">
    <property type="protein sequence ID" value="SHH36231.1"/>
    <property type="molecule type" value="Genomic_DNA"/>
</dbReference>
<sequence length="157" mass="17917">MKKKLAVLLILAFIVSLFPSLPASAAYKPVLVVDGSGMSIRDLGPSYKKPTAYSVERSAPDQAHVEWVSMQIHSKIANPYVEGARYKTMWFNFTFLDDKKNPIVDPKTGKPVQAVCFYGYDSARQKYMQHMYKVIDSNKSLHYDRHYAAEFVFKRAL</sequence>
<organism evidence="2 3">
    <name type="scientific">Thermosyntropha lipolytica DSM 11003</name>
    <dbReference type="NCBI Taxonomy" id="1123382"/>
    <lineage>
        <taxon>Bacteria</taxon>
        <taxon>Bacillati</taxon>
        <taxon>Bacillota</taxon>
        <taxon>Clostridia</taxon>
        <taxon>Eubacteriales</taxon>
        <taxon>Syntrophomonadaceae</taxon>
        <taxon>Thermosyntropha</taxon>
    </lineage>
</organism>
<name>A0A1M5SCP0_9FIRM</name>